<dbReference type="Proteomes" id="UP001159428">
    <property type="component" value="Unassembled WGS sequence"/>
</dbReference>
<dbReference type="AlphaFoldDB" id="A0AAU9X510"/>
<evidence type="ECO:0000313" key="2">
    <source>
        <dbReference type="Proteomes" id="UP001159428"/>
    </source>
</evidence>
<accession>A0AAU9X510</accession>
<evidence type="ECO:0000313" key="1">
    <source>
        <dbReference type="EMBL" id="CAH3136591.1"/>
    </source>
</evidence>
<comment type="caution">
    <text evidence="1">The sequence shown here is derived from an EMBL/GenBank/DDBJ whole genome shotgun (WGS) entry which is preliminary data.</text>
</comment>
<protein>
    <submittedName>
        <fullName evidence="1">Uncharacterized protein</fullName>
    </submittedName>
</protein>
<gene>
    <name evidence="1" type="ORF">PMEA_00017829</name>
</gene>
<reference evidence="1 2" key="1">
    <citation type="submission" date="2022-05" db="EMBL/GenBank/DDBJ databases">
        <authorList>
            <consortium name="Genoscope - CEA"/>
            <person name="William W."/>
        </authorList>
    </citation>
    <scope>NUCLEOTIDE SEQUENCE [LARGE SCALE GENOMIC DNA]</scope>
</reference>
<dbReference type="EMBL" id="CALNXJ010000030">
    <property type="protein sequence ID" value="CAH3136591.1"/>
    <property type="molecule type" value="Genomic_DNA"/>
</dbReference>
<keyword evidence="2" id="KW-1185">Reference proteome</keyword>
<sequence>MFRSRFFLSSTTKLTLCYTLIYPYISIRLKSPNSCFIIEITYCLHCFLNLFVTNGKIHNYGTRTASNYRTHLCRTNLNQFTILYQGPNIWNSLPVPATRLTNLLSFKTKMQEFLLK</sequence>
<name>A0AAU9X510_9CNID</name>
<organism evidence="1 2">
    <name type="scientific">Pocillopora meandrina</name>
    <dbReference type="NCBI Taxonomy" id="46732"/>
    <lineage>
        <taxon>Eukaryota</taxon>
        <taxon>Metazoa</taxon>
        <taxon>Cnidaria</taxon>
        <taxon>Anthozoa</taxon>
        <taxon>Hexacorallia</taxon>
        <taxon>Scleractinia</taxon>
        <taxon>Astrocoeniina</taxon>
        <taxon>Pocilloporidae</taxon>
        <taxon>Pocillopora</taxon>
    </lineage>
</organism>
<proteinExistence type="predicted"/>